<keyword evidence="9" id="KW-0347">Helicase</keyword>
<dbReference type="EMBL" id="JABCAG010000001">
    <property type="protein sequence ID" value="NMP56964.1"/>
    <property type="molecule type" value="Genomic_DNA"/>
</dbReference>
<evidence type="ECO:0000256" key="2">
    <source>
        <dbReference type="ARBA" id="ARBA00022840"/>
    </source>
</evidence>
<dbReference type="GO" id="GO:0006310">
    <property type="term" value="P:DNA recombination"/>
    <property type="evidence" value="ECO:0007669"/>
    <property type="project" value="TreeGrafter"/>
</dbReference>
<dbReference type="RefSeq" id="WP_010734908.1">
    <property type="nucleotide sequence ID" value="NZ_AP019810.1"/>
</dbReference>
<dbReference type="Pfam" id="PF00271">
    <property type="entry name" value="Helicase_C"/>
    <property type="match status" value="1"/>
</dbReference>
<evidence type="ECO:0000259" key="5">
    <source>
        <dbReference type="PROSITE" id="PS51192"/>
    </source>
</evidence>
<feature type="domain" description="Helicase ATP-binding" evidence="5">
    <location>
        <begin position="109"/>
        <end position="261"/>
    </location>
</feature>
<dbReference type="GO" id="GO:0006302">
    <property type="term" value="P:double-strand break repair"/>
    <property type="evidence" value="ECO:0007669"/>
    <property type="project" value="TreeGrafter"/>
</dbReference>
<dbReference type="EMBL" id="MSTR01000001">
    <property type="protein sequence ID" value="ONN44715.1"/>
    <property type="molecule type" value="Genomic_DNA"/>
</dbReference>
<evidence type="ECO:0000313" key="7">
    <source>
        <dbReference type="EMBL" id="BBM13863.1"/>
    </source>
</evidence>
<dbReference type="GO" id="GO:0003677">
    <property type="term" value="F:DNA binding"/>
    <property type="evidence" value="ECO:0007669"/>
    <property type="project" value="UniProtKB-KW"/>
</dbReference>
<reference evidence="8 12" key="3">
    <citation type="submission" date="2020-04" db="EMBL/GenBank/DDBJ databases">
        <authorList>
            <person name="Abaymova A."/>
            <person name="Teymurazov M."/>
            <person name="Tazyna O."/>
            <person name="Chatushin Y."/>
            <person name="Svetoch E."/>
            <person name="Pereligyn V."/>
            <person name="Pohylenko V."/>
            <person name="Platonov M."/>
            <person name="Kartsev N."/>
            <person name="Skryabin Y."/>
            <person name="Sizova A."/>
            <person name="Solomentsev V."/>
            <person name="Kislichkina A."/>
            <person name="Bogun A."/>
        </authorList>
    </citation>
    <scope>NUCLEOTIDE SEQUENCE [LARGE SCALE GENOMIC DNA]</scope>
    <source>
        <strain evidence="8">SCPM-O-B-8398</strain>
        <strain evidence="12">SCPM-O-B-8398 (E28)</strain>
    </source>
</reference>
<dbReference type="EMBL" id="AP019810">
    <property type="protein sequence ID" value="BBM13863.1"/>
    <property type="molecule type" value="Genomic_DNA"/>
</dbReference>
<keyword evidence="1" id="KW-0547">Nucleotide-binding</keyword>
<dbReference type="SMART" id="SM00487">
    <property type="entry name" value="DEXDc"/>
    <property type="match status" value="1"/>
</dbReference>
<dbReference type="PROSITE" id="PS51192">
    <property type="entry name" value="HELICASE_ATP_BIND_1"/>
    <property type="match status" value="1"/>
</dbReference>
<evidence type="ECO:0000256" key="1">
    <source>
        <dbReference type="ARBA" id="ARBA00022741"/>
    </source>
</evidence>
<organism evidence="9 10">
    <name type="scientific">Enterococcus mundtii</name>
    <dbReference type="NCBI Taxonomy" id="53346"/>
    <lineage>
        <taxon>Bacteria</taxon>
        <taxon>Bacillati</taxon>
        <taxon>Bacillota</taxon>
        <taxon>Bacilli</taxon>
        <taxon>Lactobacillales</taxon>
        <taxon>Enterococcaceae</taxon>
        <taxon>Enterococcus</taxon>
    </lineage>
</organism>
<keyword evidence="3" id="KW-0238">DNA-binding</keyword>
<keyword evidence="2" id="KW-0067">ATP-binding</keyword>
<dbReference type="Proteomes" id="UP000557857">
    <property type="component" value="Unassembled WGS sequence"/>
</dbReference>
<dbReference type="PANTHER" id="PTHR30580">
    <property type="entry name" value="PRIMOSOMAL PROTEIN N"/>
    <property type="match status" value="1"/>
</dbReference>
<dbReference type="Proteomes" id="UP000189299">
    <property type="component" value="Unassembled WGS sequence"/>
</dbReference>
<dbReference type="GO" id="GO:0006270">
    <property type="term" value="P:DNA replication initiation"/>
    <property type="evidence" value="ECO:0007669"/>
    <property type="project" value="TreeGrafter"/>
</dbReference>
<protein>
    <submittedName>
        <fullName evidence="8">DEAD/DEAH box helicase</fullName>
    </submittedName>
    <submittedName>
        <fullName evidence="9">DNA/RNA helicase</fullName>
    </submittedName>
</protein>
<evidence type="ECO:0000313" key="12">
    <source>
        <dbReference type="Proteomes" id="UP000557857"/>
    </source>
</evidence>
<evidence type="ECO:0000256" key="4">
    <source>
        <dbReference type="SAM" id="Coils"/>
    </source>
</evidence>
<dbReference type="InterPro" id="IPR001650">
    <property type="entry name" value="Helicase_C-like"/>
</dbReference>
<dbReference type="AlphaFoldDB" id="A0A1V2UN02"/>
<dbReference type="OrthoDB" id="2077914at2"/>
<evidence type="ECO:0000313" key="8">
    <source>
        <dbReference type="EMBL" id="NMP56964.1"/>
    </source>
</evidence>
<dbReference type="PROSITE" id="PS51194">
    <property type="entry name" value="HELICASE_CTER"/>
    <property type="match status" value="1"/>
</dbReference>
<dbReference type="Proteomes" id="UP000509460">
    <property type="component" value="Chromosome"/>
</dbReference>
<evidence type="ECO:0000313" key="11">
    <source>
        <dbReference type="Proteomes" id="UP000509460"/>
    </source>
</evidence>
<keyword evidence="9" id="KW-0378">Hydrolase</keyword>
<gene>
    <name evidence="9" type="ORF">BTN92_00865</name>
    <name evidence="7" type="ORF">EM151A_0622</name>
    <name evidence="8" type="ORF">HI921_00555</name>
</gene>
<dbReference type="InterPro" id="IPR027417">
    <property type="entry name" value="P-loop_NTPase"/>
</dbReference>
<sequence>MQAEDFFGRRLLTKEVYGNEHSYEKLNYVVVDAITIKKKQLYCNRCSQTTPLQTARLNASTYYCPHCLFLGRCDTLQQLYLFEQPNGKKRHINHCWEGQLTTLQQQISDDLCERSGEHLVWAVTGSGKTEMLYASIRKTLAKGRRVAIASPRIDVCQELYLRLSKVFPEETIRLLHGKLDEPDRYGSLVICTTHQLYRFYRAFALLVVDEVDAFPFVGDQGLAYAVETALQRNGQLIYLSATPDDQLLKKSRTAMTVHQLALRFHQRLLPEPKLLFWDQWANRCLHPKKNQRLCRLIQELVKENHVLLFCPSISLMEQLEKQLKKQLSCRMTSASSKDEARSSKVQNMREQHYDVFLTTMILERGVTFERISVVVLGADHPVFSKSSLVQIAGRADRKGGFTNSQVYFFYEEKTRAIAKACKEIKQMNKKGKEQRDEMRIL</sequence>
<reference evidence="7 11" key="2">
    <citation type="submission" date="2019-07" db="EMBL/GenBank/DDBJ databases">
        <title>antibiotic susceptibility of plant-derived lactic acid bacteria.</title>
        <authorList>
            <person name="Sugiyama M."/>
            <person name="Noda M."/>
        </authorList>
    </citation>
    <scope>NUCLEOTIDE SEQUENCE [LARGE SCALE GENOMIC DNA]</scope>
    <source>
        <strain evidence="7 11">15-1A</strain>
    </source>
</reference>
<dbReference type="SUPFAM" id="SSF52540">
    <property type="entry name" value="P-loop containing nucleoside triphosphate hydrolases"/>
    <property type="match status" value="1"/>
</dbReference>
<evidence type="ECO:0000256" key="3">
    <source>
        <dbReference type="ARBA" id="ARBA00023125"/>
    </source>
</evidence>
<dbReference type="Gene3D" id="3.40.50.300">
    <property type="entry name" value="P-loop containing nucleotide triphosphate hydrolases"/>
    <property type="match status" value="2"/>
</dbReference>
<evidence type="ECO:0000259" key="6">
    <source>
        <dbReference type="PROSITE" id="PS51194"/>
    </source>
</evidence>
<reference evidence="9 10" key="1">
    <citation type="submission" date="2016-12" db="EMBL/GenBank/DDBJ databases">
        <authorList>
            <person name="Song W.-J."/>
            <person name="Kurnit D.M."/>
        </authorList>
    </citation>
    <scope>NUCLEOTIDE SEQUENCE [LARGE SCALE GENOMIC DNA]</scope>
    <source>
        <strain evidence="9 10">CGB1038-1_S1</strain>
    </source>
</reference>
<keyword evidence="4" id="KW-0175">Coiled coil</keyword>
<feature type="domain" description="Helicase C-terminal" evidence="6">
    <location>
        <begin position="292"/>
        <end position="441"/>
    </location>
</feature>
<name>A0A1V2UN02_ENTMU</name>
<dbReference type="STRING" id="53346.A5802_001678"/>
<accession>A0A1V2UN02</accession>
<dbReference type="GO" id="GO:0005524">
    <property type="term" value="F:ATP binding"/>
    <property type="evidence" value="ECO:0007669"/>
    <property type="project" value="UniProtKB-KW"/>
</dbReference>
<evidence type="ECO:0000313" key="9">
    <source>
        <dbReference type="EMBL" id="ONN44715.1"/>
    </source>
</evidence>
<dbReference type="Pfam" id="PF00270">
    <property type="entry name" value="DEAD"/>
    <property type="match status" value="1"/>
</dbReference>
<dbReference type="InterPro" id="IPR011545">
    <property type="entry name" value="DEAD/DEAH_box_helicase_dom"/>
</dbReference>
<dbReference type="PANTHER" id="PTHR30580:SF1">
    <property type="entry name" value="COMF OPERON PROTEIN 1"/>
    <property type="match status" value="1"/>
</dbReference>
<dbReference type="GO" id="GO:0043138">
    <property type="term" value="F:3'-5' DNA helicase activity"/>
    <property type="evidence" value="ECO:0007669"/>
    <property type="project" value="TreeGrafter"/>
</dbReference>
<dbReference type="InterPro" id="IPR014001">
    <property type="entry name" value="Helicase_ATP-bd"/>
</dbReference>
<proteinExistence type="predicted"/>
<feature type="coiled-coil region" evidence="4">
    <location>
        <begin position="410"/>
        <end position="437"/>
    </location>
</feature>
<evidence type="ECO:0000313" key="10">
    <source>
        <dbReference type="Proteomes" id="UP000189299"/>
    </source>
</evidence>
<dbReference type="SMART" id="SM00490">
    <property type="entry name" value="HELICc"/>
    <property type="match status" value="1"/>
</dbReference>